<evidence type="ECO:0000313" key="15">
    <source>
        <dbReference type="EMBL" id="KAL3847672.1"/>
    </source>
</evidence>
<dbReference type="EC" id="2.4.1.186" evidence="10"/>
<organism evidence="15 16">
    <name type="scientific">Sinanodonta woodiana</name>
    <name type="common">Chinese pond mussel</name>
    <name type="synonym">Anodonta woodiana</name>
    <dbReference type="NCBI Taxonomy" id="1069815"/>
    <lineage>
        <taxon>Eukaryota</taxon>
        <taxon>Metazoa</taxon>
        <taxon>Spiralia</taxon>
        <taxon>Lophotrochozoa</taxon>
        <taxon>Mollusca</taxon>
        <taxon>Bivalvia</taxon>
        <taxon>Autobranchia</taxon>
        <taxon>Heteroconchia</taxon>
        <taxon>Palaeoheterodonta</taxon>
        <taxon>Unionida</taxon>
        <taxon>Unionoidea</taxon>
        <taxon>Unionidae</taxon>
        <taxon>Unioninae</taxon>
        <taxon>Sinanodonta</taxon>
    </lineage>
</organism>
<dbReference type="GO" id="GO:0008466">
    <property type="term" value="F:glycogenin glucosyltransferase activity"/>
    <property type="evidence" value="ECO:0007669"/>
    <property type="project" value="UniProtKB-EC"/>
</dbReference>
<keyword evidence="7" id="KW-0325">Glycoprotein</keyword>
<accession>A0ABD3UHF7</accession>
<evidence type="ECO:0000256" key="14">
    <source>
        <dbReference type="SAM" id="MobiDB-lite"/>
    </source>
</evidence>
<feature type="region of interest" description="Disordered" evidence="14">
    <location>
        <begin position="322"/>
        <end position="469"/>
    </location>
</feature>
<evidence type="ECO:0000256" key="10">
    <source>
        <dbReference type="ARBA" id="ARBA00038934"/>
    </source>
</evidence>
<evidence type="ECO:0000256" key="3">
    <source>
        <dbReference type="ARBA" id="ARBA00022490"/>
    </source>
</evidence>
<dbReference type="GO" id="GO:0005737">
    <property type="term" value="C:cytoplasm"/>
    <property type="evidence" value="ECO:0007669"/>
    <property type="project" value="UniProtKB-SubCell"/>
</dbReference>
<comment type="catalytic activity">
    <reaction evidence="11">
        <text>[1,4-alpha-D-glucosyl](n)-L-tyrosyl-[glycogenin] + UDP-alpha-D-glucose = [1,4-alpha-D-glucosyl](n+1)-L-tyrosyl-[glycogenin] + UDP + H(+)</text>
        <dbReference type="Rhea" id="RHEA:56560"/>
        <dbReference type="Rhea" id="RHEA-COMP:14606"/>
        <dbReference type="Rhea" id="RHEA-COMP:14607"/>
        <dbReference type="ChEBI" id="CHEBI:15378"/>
        <dbReference type="ChEBI" id="CHEBI:58223"/>
        <dbReference type="ChEBI" id="CHEBI:58885"/>
        <dbReference type="ChEBI" id="CHEBI:140574"/>
        <dbReference type="EC" id="2.4.1.186"/>
    </reaction>
</comment>
<dbReference type="InterPro" id="IPR029044">
    <property type="entry name" value="Nucleotide-diphossugar_trans"/>
</dbReference>
<comment type="similarity">
    <text evidence="9">Belongs to the glycosyltransferase 8 family. Glycogenin subfamily.</text>
</comment>
<evidence type="ECO:0000256" key="8">
    <source>
        <dbReference type="ARBA" id="ARBA00023211"/>
    </source>
</evidence>
<feature type="compositionally biased region" description="Polar residues" evidence="14">
    <location>
        <begin position="414"/>
        <end position="431"/>
    </location>
</feature>
<comment type="catalytic activity">
    <reaction evidence="12">
        <text>L-tyrosyl-[glycogenin] + UDP-alpha-D-glucose = alpha-D-glucosyl-L-tyrosyl-[glycogenin] + UDP + H(+)</text>
        <dbReference type="Rhea" id="RHEA:23360"/>
        <dbReference type="Rhea" id="RHEA-COMP:14604"/>
        <dbReference type="Rhea" id="RHEA-COMP:14605"/>
        <dbReference type="ChEBI" id="CHEBI:15378"/>
        <dbReference type="ChEBI" id="CHEBI:46858"/>
        <dbReference type="ChEBI" id="CHEBI:58223"/>
        <dbReference type="ChEBI" id="CHEBI:58885"/>
        <dbReference type="ChEBI" id="CHEBI:140573"/>
        <dbReference type="EC" id="2.4.1.186"/>
    </reaction>
</comment>
<feature type="compositionally biased region" description="Low complexity" evidence="14">
    <location>
        <begin position="327"/>
        <end position="342"/>
    </location>
</feature>
<dbReference type="FunFam" id="3.90.550.10:FF:000092">
    <property type="entry name" value="Glycogenin 2"/>
    <property type="match status" value="1"/>
</dbReference>
<proteinExistence type="inferred from homology"/>
<comment type="subcellular location">
    <subcellularLocation>
        <location evidence="2">Cytoplasm</location>
    </subcellularLocation>
</comment>
<dbReference type="Gene3D" id="3.90.550.10">
    <property type="entry name" value="Spore Coat Polysaccharide Biosynthesis Protein SpsA, Chain A"/>
    <property type="match status" value="1"/>
</dbReference>
<evidence type="ECO:0000256" key="6">
    <source>
        <dbReference type="ARBA" id="ARBA00023056"/>
    </source>
</evidence>
<evidence type="ECO:0000313" key="16">
    <source>
        <dbReference type="Proteomes" id="UP001634394"/>
    </source>
</evidence>
<feature type="compositionally biased region" description="Polar residues" evidence="14">
    <location>
        <begin position="344"/>
        <end position="406"/>
    </location>
</feature>
<dbReference type="PANTHER" id="PTHR11183">
    <property type="entry name" value="GLYCOGENIN SUBFAMILY MEMBER"/>
    <property type="match status" value="1"/>
</dbReference>
<dbReference type="InterPro" id="IPR050587">
    <property type="entry name" value="GNT1/Glycosyltrans_8"/>
</dbReference>
<comment type="function">
    <text evidence="13">Self-glucosylating initiator of glycogen synthesis. It catalyzes the formation of a short alpha (1,4)-glucosyl chain covalently attached via a glucose 1-O-tyrosyl linkage to internal tyrosine residues and these chains act as primers for the elongation reaction catalyzed by glycogen synthase.</text>
</comment>
<feature type="compositionally biased region" description="Low complexity" evidence="14">
    <location>
        <begin position="432"/>
        <end position="446"/>
    </location>
</feature>
<keyword evidence="3" id="KW-0963">Cytoplasm</keyword>
<evidence type="ECO:0000256" key="12">
    <source>
        <dbReference type="ARBA" id="ARBA00052293"/>
    </source>
</evidence>
<name>A0ABD3UHF7_SINWO</name>
<comment type="cofactor">
    <cofactor evidence="1">
        <name>Mn(2+)</name>
        <dbReference type="ChEBI" id="CHEBI:29035"/>
    </cofactor>
</comment>
<dbReference type="Pfam" id="PF01501">
    <property type="entry name" value="Glyco_transf_8"/>
    <property type="match status" value="1"/>
</dbReference>
<sequence length="469" mass="50862">MAGRETKEAFVTLATNDTYSLGCLVLEKSLRKVGTTRQLVVMVTSGVSEPMRNQLTRVFDLVQEVNLLDSKDPMNLMLLGRPDLNVTFTKLHCWRLTQFDKAVFLDADTLVIQNIDELFDREELSAAPDAGWPDCFNSGVFVFKPSQKTYESLLSFAITKGSFDGGDQGLLNLYFKDWSTKDIARHLPFVFNVVSQAFYSYLPAFKQFRQNVKIVHFIGATKPWHHTYNTTLGKVTALPGTGHDSEFLQMWWDIFMETVQPFLDSSLGGLVGELASLKIASTGTPGVKIELTDRERRLNWEKGQIDYMDRDSFSNIQRKLDESLNGTTSPPSFPSTTSPFSSVGIKSSTDPTVTSPPVQPASTKPLLSTGGAKSSTDPTVTSPPVQPASTKPLLSTGGEKSSTDPAVTSPPVQPASTKPLLSTGGAKSSTDPAVTSAKPASSAPTSGILKGITITTKSSVKPASSEKKS</sequence>
<dbReference type="EMBL" id="JBJQND010000016">
    <property type="protein sequence ID" value="KAL3847672.1"/>
    <property type="molecule type" value="Genomic_DNA"/>
</dbReference>
<keyword evidence="4" id="KW-0808">Transferase</keyword>
<evidence type="ECO:0000256" key="7">
    <source>
        <dbReference type="ARBA" id="ARBA00023180"/>
    </source>
</evidence>
<evidence type="ECO:0000256" key="11">
    <source>
        <dbReference type="ARBA" id="ARBA00050886"/>
    </source>
</evidence>
<evidence type="ECO:0000256" key="9">
    <source>
        <dbReference type="ARBA" id="ARBA00038162"/>
    </source>
</evidence>
<dbReference type="SUPFAM" id="SSF53448">
    <property type="entry name" value="Nucleotide-diphospho-sugar transferases"/>
    <property type="match status" value="1"/>
</dbReference>
<comment type="caution">
    <text evidence="15">The sequence shown here is derived from an EMBL/GenBank/DDBJ whole genome shotgun (WGS) entry which is preliminary data.</text>
</comment>
<evidence type="ECO:0000256" key="1">
    <source>
        <dbReference type="ARBA" id="ARBA00001936"/>
    </source>
</evidence>
<dbReference type="InterPro" id="IPR002495">
    <property type="entry name" value="Glyco_trans_8"/>
</dbReference>
<dbReference type="GO" id="GO:0005978">
    <property type="term" value="P:glycogen biosynthetic process"/>
    <property type="evidence" value="ECO:0007669"/>
    <property type="project" value="UniProtKB-KW"/>
</dbReference>
<reference evidence="15 16" key="1">
    <citation type="submission" date="2024-11" db="EMBL/GenBank/DDBJ databases">
        <title>Chromosome-level genome assembly of the freshwater bivalve Anodonta woodiana.</title>
        <authorList>
            <person name="Chen X."/>
        </authorList>
    </citation>
    <scope>NUCLEOTIDE SEQUENCE [LARGE SCALE GENOMIC DNA]</scope>
    <source>
        <strain evidence="15">MN2024</strain>
        <tissue evidence="15">Gills</tissue>
    </source>
</reference>
<dbReference type="Proteomes" id="UP001634394">
    <property type="component" value="Unassembled WGS sequence"/>
</dbReference>
<evidence type="ECO:0000256" key="13">
    <source>
        <dbReference type="ARBA" id="ARBA00057883"/>
    </source>
</evidence>
<dbReference type="GO" id="GO:0046872">
    <property type="term" value="F:metal ion binding"/>
    <property type="evidence" value="ECO:0007669"/>
    <property type="project" value="UniProtKB-KW"/>
</dbReference>
<keyword evidence="6" id="KW-0320">Glycogen biosynthesis</keyword>
<feature type="compositionally biased region" description="Polar residues" evidence="14">
    <location>
        <begin position="453"/>
        <end position="462"/>
    </location>
</feature>
<evidence type="ECO:0000256" key="2">
    <source>
        <dbReference type="ARBA" id="ARBA00004496"/>
    </source>
</evidence>
<dbReference type="AlphaFoldDB" id="A0ABD3UHF7"/>
<keyword evidence="16" id="KW-1185">Reference proteome</keyword>
<evidence type="ECO:0000256" key="4">
    <source>
        <dbReference type="ARBA" id="ARBA00022679"/>
    </source>
</evidence>
<keyword evidence="8" id="KW-0464">Manganese</keyword>
<gene>
    <name evidence="15" type="ORF">ACJMK2_018571</name>
</gene>
<dbReference type="CDD" id="cd02537">
    <property type="entry name" value="GT8_Glycogenin"/>
    <property type="match status" value="1"/>
</dbReference>
<protein>
    <recommendedName>
        <fullName evidence="10">glycogenin glucosyltransferase</fullName>
        <ecNumber evidence="10">2.4.1.186</ecNumber>
    </recommendedName>
</protein>
<evidence type="ECO:0000256" key="5">
    <source>
        <dbReference type="ARBA" id="ARBA00022723"/>
    </source>
</evidence>
<keyword evidence="5" id="KW-0479">Metal-binding</keyword>